<proteinExistence type="inferred from homology"/>
<evidence type="ECO:0000256" key="5">
    <source>
        <dbReference type="ARBA" id="ARBA00022741"/>
    </source>
</evidence>
<dbReference type="EC" id="6.1.1.10" evidence="2"/>
<dbReference type="Pfam" id="PF09334">
    <property type="entry name" value="tRNA-synt_1g"/>
    <property type="match status" value="1"/>
</dbReference>
<dbReference type="SUPFAM" id="SSF52374">
    <property type="entry name" value="Nucleotidylyl transferase"/>
    <property type="match status" value="1"/>
</dbReference>
<evidence type="ECO:0000256" key="6">
    <source>
        <dbReference type="ARBA" id="ARBA00022840"/>
    </source>
</evidence>
<dbReference type="InterPro" id="IPR014729">
    <property type="entry name" value="Rossmann-like_a/b/a_fold"/>
</dbReference>
<dbReference type="GO" id="GO:0005524">
    <property type="term" value="F:ATP binding"/>
    <property type="evidence" value="ECO:0007669"/>
    <property type="project" value="UniProtKB-KW"/>
</dbReference>
<dbReference type="PANTHER" id="PTHR43326:SF1">
    <property type="entry name" value="METHIONINE--TRNA LIGASE, MITOCHONDRIAL"/>
    <property type="match status" value="1"/>
</dbReference>
<dbReference type="PRINTS" id="PR01041">
    <property type="entry name" value="TRNASYNTHMET"/>
</dbReference>
<dbReference type="Gene3D" id="3.40.50.620">
    <property type="entry name" value="HUPs"/>
    <property type="match status" value="1"/>
</dbReference>
<evidence type="ECO:0000313" key="12">
    <source>
        <dbReference type="EMBL" id="OGM09068.1"/>
    </source>
</evidence>
<sequence>MRKKNFYITTTLPYVNDKPHIGFALEIIQADAIARYKKLTGYDVFFNFGTDEHGQKIYQKALEEKKGPQDYVDEYAKKFDGLKKALNLSYNNFIRTTDPHHIKAAQGLWKVCEKNGFIKKSIYQAKYCVGCELEKQDSELINGRCPIHPNLEIQLINEENYFFKFSQFQEKLLKLYKSDPDFVIPKHRLTEISNFIKDNPQDFSVSRLKEKMPWGVAVPGDDKQVMYVWFDALTNYISALGWPEDKEKFRQFWGTKENPNAIQVAGKDNLRQQSAMWQAMLMAADLPPSKQIIIHGFITSGGQKMSKSLGNVIDPFYYVEKYGTDALRYYLLAKISPFEDSDFTKESFEQVYQADLANGLGNLIARVAGLAKNLKLNAKSFKLGFSKEVANNIEKYNQDKALEFVWDEIKKTDVLINEKQVWNLKGKEKEKVLRDLVKRIRQIAYDLKPFLPETSEKIEKQFKGPNIKSQKPLFPRLEQ</sequence>
<feature type="domain" description="Methionyl/Leucyl tRNA synthetase" evidence="11">
    <location>
        <begin position="138"/>
        <end position="367"/>
    </location>
</feature>
<evidence type="ECO:0000256" key="2">
    <source>
        <dbReference type="ARBA" id="ARBA00012838"/>
    </source>
</evidence>
<accession>A0A1F7X3Y0</accession>
<dbReference type="Gene3D" id="2.170.220.10">
    <property type="match status" value="1"/>
</dbReference>
<reference evidence="12 13" key="1">
    <citation type="journal article" date="2016" name="Nat. Commun.">
        <title>Thousands of microbial genomes shed light on interconnected biogeochemical processes in an aquifer system.</title>
        <authorList>
            <person name="Anantharaman K."/>
            <person name="Brown C.T."/>
            <person name="Hug L.A."/>
            <person name="Sharon I."/>
            <person name="Castelle C.J."/>
            <person name="Probst A.J."/>
            <person name="Thomas B.C."/>
            <person name="Singh A."/>
            <person name="Wilkins M.J."/>
            <person name="Karaoz U."/>
            <person name="Brodie E.L."/>
            <person name="Williams K.H."/>
            <person name="Hubbard S.S."/>
            <person name="Banfield J.F."/>
        </authorList>
    </citation>
    <scope>NUCLEOTIDE SEQUENCE [LARGE SCALE GENOMIC DNA]</scope>
</reference>
<keyword evidence="5 10" id="KW-0547">Nucleotide-binding</keyword>
<dbReference type="Proteomes" id="UP000179219">
    <property type="component" value="Unassembled WGS sequence"/>
</dbReference>
<keyword evidence="6 10" id="KW-0067">ATP-binding</keyword>
<evidence type="ECO:0000256" key="7">
    <source>
        <dbReference type="ARBA" id="ARBA00022917"/>
    </source>
</evidence>
<comment type="function">
    <text evidence="1">Is required not only for elongation of protein synthesis but also for the initiation of all mRNA translation through initiator tRNA(fMet) aminoacylation.</text>
</comment>
<dbReference type="AlphaFoldDB" id="A0A1F7X3Y0"/>
<comment type="caution">
    <text evidence="12">The sequence shown here is derived from an EMBL/GenBank/DDBJ whole genome shotgun (WGS) entry which is preliminary data.</text>
</comment>
<dbReference type="SUPFAM" id="SSF47323">
    <property type="entry name" value="Anticodon-binding domain of a subclass of class I aminoacyl-tRNA synthetases"/>
    <property type="match status" value="1"/>
</dbReference>
<gene>
    <name evidence="12" type="ORF">A2159_03655</name>
</gene>
<evidence type="ECO:0000256" key="9">
    <source>
        <dbReference type="ARBA" id="ARBA00030904"/>
    </source>
</evidence>
<dbReference type="NCBIfam" id="TIGR00398">
    <property type="entry name" value="metG"/>
    <property type="match status" value="1"/>
</dbReference>
<dbReference type="InterPro" id="IPR014758">
    <property type="entry name" value="Met-tRNA_synth"/>
</dbReference>
<evidence type="ECO:0000256" key="8">
    <source>
        <dbReference type="ARBA" id="ARBA00023146"/>
    </source>
</evidence>
<keyword evidence="8 10" id="KW-0030">Aminoacyl-tRNA synthetase</keyword>
<dbReference type="PANTHER" id="PTHR43326">
    <property type="entry name" value="METHIONYL-TRNA SYNTHETASE"/>
    <property type="match status" value="1"/>
</dbReference>
<evidence type="ECO:0000259" key="11">
    <source>
        <dbReference type="Pfam" id="PF09334"/>
    </source>
</evidence>
<evidence type="ECO:0000256" key="4">
    <source>
        <dbReference type="ARBA" id="ARBA00022598"/>
    </source>
</evidence>
<evidence type="ECO:0000256" key="3">
    <source>
        <dbReference type="ARBA" id="ARBA00018753"/>
    </source>
</evidence>
<dbReference type="InterPro" id="IPR023457">
    <property type="entry name" value="Met-tRNA_synth_2"/>
</dbReference>
<comment type="similarity">
    <text evidence="10">Belongs to the class-I aminoacyl-tRNA synthetase family.</text>
</comment>
<name>A0A1F7X3Y0_9BACT</name>
<organism evidence="12 13">
    <name type="scientific">Candidatus Woesebacteria bacterium RBG_13_34_9</name>
    <dbReference type="NCBI Taxonomy" id="1802477"/>
    <lineage>
        <taxon>Bacteria</taxon>
        <taxon>Candidatus Woeseibacteriota</taxon>
    </lineage>
</organism>
<evidence type="ECO:0000256" key="10">
    <source>
        <dbReference type="RuleBase" id="RU363039"/>
    </source>
</evidence>
<dbReference type="InterPro" id="IPR033911">
    <property type="entry name" value="MetRS_core"/>
</dbReference>
<protein>
    <recommendedName>
        <fullName evidence="3">Methionine--tRNA ligase</fullName>
        <ecNumber evidence="2">6.1.1.10</ecNumber>
    </recommendedName>
    <alternativeName>
        <fullName evidence="9">Methionyl-tRNA synthetase</fullName>
    </alternativeName>
</protein>
<dbReference type="InterPro" id="IPR015413">
    <property type="entry name" value="Methionyl/Leucyl_tRNA_Synth"/>
</dbReference>
<dbReference type="CDD" id="cd00814">
    <property type="entry name" value="MetRS_core"/>
    <property type="match status" value="1"/>
</dbReference>
<dbReference type="EMBL" id="MGFP01000030">
    <property type="protein sequence ID" value="OGM09068.1"/>
    <property type="molecule type" value="Genomic_DNA"/>
</dbReference>
<keyword evidence="7 10" id="KW-0648">Protein biosynthesis</keyword>
<dbReference type="InterPro" id="IPR009080">
    <property type="entry name" value="tRNAsynth_Ia_anticodon-bd"/>
</dbReference>
<keyword evidence="4 10" id="KW-0436">Ligase</keyword>
<dbReference type="GO" id="GO:0006431">
    <property type="term" value="P:methionyl-tRNA aminoacylation"/>
    <property type="evidence" value="ECO:0007669"/>
    <property type="project" value="InterPro"/>
</dbReference>
<evidence type="ECO:0000313" key="13">
    <source>
        <dbReference type="Proteomes" id="UP000179219"/>
    </source>
</evidence>
<dbReference type="Gene3D" id="1.10.730.10">
    <property type="entry name" value="Isoleucyl-tRNA Synthetase, Domain 1"/>
    <property type="match status" value="1"/>
</dbReference>
<dbReference type="GO" id="GO:0004825">
    <property type="term" value="F:methionine-tRNA ligase activity"/>
    <property type="evidence" value="ECO:0007669"/>
    <property type="project" value="UniProtKB-EC"/>
</dbReference>
<evidence type="ECO:0000256" key="1">
    <source>
        <dbReference type="ARBA" id="ARBA00003314"/>
    </source>
</evidence>